<dbReference type="SUPFAM" id="SSF47459">
    <property type="entry name" value="HLH, helix-loop-helix DNA-binding domain"/>
    <property type="match status" value="2"/>
</dbReference>
<reference evidence="8" key="1">
    <citation type="journal article" date="2023" name="bioRxiv">
        <title>Improved chromosome-level genome assembly for marigold (Tagetes erecta).</title>
        <authorList>
            <person name="Jiang F."/>
            <person name="Yuan L."/>
            <person name="Wang S."/>
            <person name="Wang H."/>
            <person name="Xu D."/>
            <person name="Wang A."/>
            <person name="Fan W."/>
        </authorList>
    </citation>
    <scope>NUCLEOTIDE SEQUENCE</scope>
    <source>
        <strain evidence="8">WSJ</strain>
        <tissue evidence="8">Leaf</tissue>
    </source>
</reference>
<organism evidence="8 9">
    <name type="scientific">Tagetes erecta</name>
    <name type="common">African marigold</name>
    <dbReference type="NCBI Taxonomy" id="13708"/>
    <lineage>
        <taxon>Eukaryota</taxon>
        <taxon>Viridiplantae</taxon>
        <taxon>Streptophyta</taxon>
        <taxon>Embryophyta</taxon>
        <taxon>Tracheophyta</taxon>
        <taxon>Spermatophyta</taxon>
        <taxon>Magnoliopsida</taxon>
        <taxon>eudicotyledons</taxon>
        <taxon>Gunneridae</taxon>
        <taxon>Pentapetalae</taxon>
        <taxon>asterids</taxon>
        <taxon>campanulids</taxon>
        <taxon>Asterales</taxon>
        <taxon>Asteraceae</taxon>
        <taxon>Asteroideae</taxon>
        <taxon>Heliantheae alliance</taxon>
        <taxon>Tageteae</taxon>
        <taxon>Tagetes</taxon>
    </lineage>
</organism>
<comment type="caution">
    <text evidence="8">The sequence shown here is derived from an EMBL/GenBank/DDBJ whole genome shotgun (WGS) entry which is preliminary data.</text>
</comment>
<feature type="coiled-coil region" evidence="5">
    <location>
        <begin position="246"/>
        <end position="273"/>
    </location>
</feature>
<dbReference type="GO" id="GO:0005634">
    <property type="term" value="C:nucleus"/>
    <property type="evidence" value="ECO:0007669"/>
    <property type="project" value="UniProtKB-SubCell"/>
</dbReference>
<dbReference type="Proteomes" id="UP001229421">
    <property type="component" value="Unassembled WGS sequence"/>
</dbReference>
<dbReference type="PANTHER" id="PTHR45959">
    <property type="entry name" value="BHLH TRANSCRIPTION FACTOR"/>
    <property type="match status" value="1"/>
</dbReference>
<accession>A0AAD8NUU2</accession>
<dbReference type="InterPro" id="IPR011598">
    <property type="entry name" value="bHLH_dom"/>
</dbReference>
<dbReference type="InterPro" id="IPR052610">
    <property type="entry name" value="bHLH_transcription_regulator"/>
</dbReference>
<evidence type="ECO:0000313" key="9">
    <source>
        <dbReference type="Proteomes" id="UP001229421"/>
    </source>
</evidence>
<keyword evidence="4" id="KW-0539">Nucleus</keyword>
<feature type="domain" description="BHLH" evidence="7">
    <location>
        <begin position="490"/>
        <end position="539"/>
    </location>
</feature>
<dbReference type="EMBL" id="JAUHHV010000006">
    <property type="protein sequence ID" value="KAK1422088.1"/>
    <property type="molecule type" value="Genomic_DNA"/>
</dbReference>
<keyword evidence="6" id="KW-0732">Signal</keyword>
<evidence type="ECO:0000256" key="4">
    <source>
        <dbReference type="ARBA" id="ARBA00023242"/>
    </source>
</evidence>
<dbReference type="Pfam" id="PF00010">
    <property type="entry name" value="HLH"/>
    <property type="match status" value="2"/>
</dbReference>
<protein>
    <recommendedName>
        <fullName evidence="7">BHLH domain-containing protein</fullName>
    </recommendedName>
</protein>
<evidence type="ECO:0000256" key="3">
    <source>
        <dbReference type="ARBA" id="ARBA00023163"/>
    </source>
</evidence>
<keyword evidence="9" id="KW-1185">Reference proteome</keyword>
<proteinExistence type="predicted"/>
<name>A0AAD8NUU2_TARER</name>
<comment type="subcellular location">
    <subcellularLocation>
        <location evidence="1">Nucleus</location>
    </subcellularLocation>
</comment>
<dbReference type="AlphaFoldDB" id="A0AAD8NUU2"/>
<dbReference type="InterPro" id="IPR036638">
    <property type="entry name" value="HLH_DNA-bd_sf"/>
</dbReference>
<keyword evidence="2" id="KW-0805">Transcription regulation</keyword>
<dbReference type="Gene3D" id="4.10.280.10">
    <property type="entry name" value="Helix-loop-helix DNA-binding domain"/>
    <property type="match status" value="2"/>
</dbReference>
<dbReference type="PANTHER" id="PTHR45959:SF35">
    <property type="entry name" value="MYC-TYPE, BASIC HELIX-LOOP-HELIX (BHLH) DOMAIN-CONTAINING PROTEIN-RELATED"/>
    <property type="match status" value="1"/>
</dbReference>
<keyword evidence="5" id="KW-0175">Coiled coil</keyword>
<evidence type="ECO:0000256" key="1">
    <source>
        <dbReference type="ARBA" id="ARBA00004123"/>
    </source>
</evidence>
<evidence type="ECO:0000259" key="7">
    <source>
        <dbReference type="PROSITE" id="PS50888"/>
    </source>
</evidence>
<dbReference type="GO" id="GO:0046983">
    <property type="term" value="F:protein dimerization activity"/>
    <property type="evidence" value="ECO:0007669"/>
    <property type="project" value="InterPro"/>
</dbReference>
<feature type="domain" description="BHLH" evidence="7">
    <location>
        <begin position="207"/>
        <end position="256"/>
    </location>
</feature>
<evidence type="ECO:0000256" key="2">
    <source>
        <dbReference type="ARBA" id="ARBA00023015"/>
    </source>
</evidence>
<dbReference type="PROSITE" id="PS50888">
    <property type="entry name" value="BHLH"/>
    <property type="match status" value="2"/>
</dbReference>
<evidence type="ECO:0000256" key="6">
    <source>
        <dbReference type="SAM" id="SignalP"/>
    </source>
</evidence>
<sequence length="664" mass="73295">MTKTMAMLLLSEVAMEMVMVECCGGGTVYHLKRGAGDDTGGAFAIKLLEELVYLGRVFTNYAVLDSSGTEPTTLLDSIEPINSLLGLELGNEGFMNEYNLSAHSFSSKSYTDMEHFGGISFNNPTRFEQDTEMNLPTYDHKASSINTRCQTPKTLDASSFSSSSNAFTISFGEQNNPKDNIHTFNDSCGVESFGTRKVQTSMARTPVRVQEHVLAERKRREKLNLNLISLSAILPNLKKMDKASVLEDAANHIRELQDRVKELEGLSNTNRKDAKECIIALNRSTIKGDDANDSSSNETYSNDFRTSVTCNSFAEIEVRMLDSSVLVRIQSQKNFSLLEKVLNKMQKLGLSIISSSAMPFANATTIIVVVAQELGNEGNEYNLSAHSFSSESYTDMEHFGGISFNNPSRFEQDTEMNLPTYDHKASSINTRCQTPKTLAASSFSSSSNAFTISFGEQNNPKDNIHTFNDSCGVESFGTRKVKTSVARTPVGVQEHVLAERKRREKLNLNLISLSAILPNLKKMDKASVLEDAANHIRELQDRVKELEGLSNINRKDAKECIIALNRSAIKGDDANDSSSNETYSNDFHTSVTCNSSAEIEVRMLDSSVLVRIQSQKNFLLLEKVLNKMQKLGLSIISSSAMPFANATTIIVVVAQVCSHKPTLH</sequence>
<evidence type="ECO:0000256" key="5">
    <source>
        <dbReference type="SAM" id="Coils"/>
    </source>
</evidence>
<feature type="chain" id="PRO_5042012369" description="BHLH domain-containing protein" evidence="6">
    <location>
        <begin position="26"/>
        <end position="664"/>
    </location>
</feature>
<dbReference type="SMART" id="SM00353">
    <property type="entry name" value="HLH"/>
    <property type="match status" value="2"/>
</dbReference>
<keyword evidence="3" id="KW-0804">Transcription</keyword>
<gene>
    <name evidence="8" type="ORF">QVD17_24966</name>
</gene>
<evidence type="ECO:0000313" key="8">
    <source>
        <dbReference type="EMBL" id="KAK1422088.1"/>
    </source>
</evidence>
<feature type="signal peptide" evidence="6">
    <location>
        <begin position="1"/>
        <end position="25"/>
    </location>
</feature>